<evidence type="ECO:0000256" key="3">
    <source>
        <dbReference type="ARBA" id="ARBA00022448"/>
    </source>
</evidence>
<dbReference type="PANTHER" id="PTHR38438">
    <property type="entry name" value="RIBOFLAVIN TRANSPORTER RIBU"/>
    <property type="match status" value="1"/>
</dbReference>
<dbReference type="EMBL" id="AP023415">
    <property type="protein sequence ID" value="BCK78836.1"/>
    <property type="molecule type" value="Genomic_DNA"/>
</dbReference>
<keyword evidence="11" id="KW-1185">Reference proteome</keyword>
<evidence type="ECO:0000256" key="8">
    <source>
        <dbReference type="PIRNR" id="PIRNR037778"/>
    </source>
</evidence>
<evidence type="ECO:0000256" key="5">
    <source>
        <dbReference type="ARBA" id="ARBA00022692"/>
    </source>
</evidence>
<dbReference type="GO" id="GO:0005886">
    <property type="term" value="C:plasma membrane"/>
    <property type="evidence" value="ECO:0007669"/>
    <property type="project" value="UniProtKB-SubCell"/>
</dbReference>
<evidence type="ECO:0000256" key="2">
    <source>
        <dbReference type="ARBA" id="ARBA00005540"/>
    </source>
</evidence>
<evidence type="ECO:0000256" key="9">
    <source>
        <dbReference type="SAM" id="Phobius"/>
    </source>
</evidence>
<evidence type="ECO:0000256" key="7">
    <source>
        <dbReference type="ARBA" id="ARBA00023136"/>
    </source>
</evidence>
<reference evidence="10" key="1">
    <citation type="submission" date="2020-09" db="EMBL/GenBank/DDBJ databases">
        <title>New species isolated from human feces.</title>
        <authorList>
            <person name="Kitahara M."/>
            <person name="Shigeno Y."/>
            <person name="Shime M."/>
            <person name="Matsumoto Y."/>
            <person name="Nakamura S."/>
            <person name="Motooka D."/>
            <person name="Fukuoka S."/>
            <person name="Nishikawa H."/>
            <person name="Benno Y."/>
        </authorList>
    </citation>
    <scope>NUCLEOTIDE SEQUENCE</scope>
    <source>
        <strain evidence="10">MM35</strain>
    </source>
</reference>
<accession>A0A810PYS6</accession>
<dbReference type="Pfam" id="PF12822">
    <property type="entry name" value="ECF_trnsprt"/>
    <property type="match status" value="1"/>
</dbReference>
<dbReference type="InterPro" id="IPR025720">
    <property type="entry name" value="RibU"/>
</dbReference>
<keyword evidence="5 9" id="KW-0812">Transmembrane</keyword>
<keyword evidence="6 9" id="KW-1133">Transmembrane helix</keyword>
<feature type="transmembrane region" description="Helical" evidence="9">
    <location>
        <begin position="12"/>
        <end position="32"/>
    </location>
</feature>
<evidence type="ECO:0000256" key="1">
    <source>
        <dbReference type="ARBA" id="ARBA00004651"/>
    </source>
</evidence>
<dbReference type="KEGG" id="vfa:MM35RIKEN_10280"/>
<comment type="similarity">
    <text evidence="2 8">Belongs to the prokaryotic riboflavin transporter (P-RFT) (TC 2.A.87) family.</text>
</comment>
<evidence type="ECO:0000256" key="6">
    <source>
        <dbReference type="ARBA" id="ARBA00022989"/>
    </source>
</evidence>
<proteinExistence type="inferred from homology"/>
<dbReference type="InterPro" id="IPR024529">
    <property type="entry name" value="ECF_trnsprt_substrate-spec"/>
</dbReference>
<keyword evidence="3 8" id="KW-0813">Transport</keyword>
<keyword evidence="7 8" id="KW-0472">Membrane</keyword>
<organism evidence="10 11">
    <name type="scientific">Vescimonas fastidiosa</name>
    <dbReference type="NCBI Taxonomy" id="2714353"/>
    <lineage>
        <taxon>Bacteria</taxon>
        <taxon>Bacillati</taxon>
        <taxon>Bacillota</taxon>
        <taxon>Clostridia</taxon>
        <taxon>Eubacteriales</taxon>
        <taxon>Oscillospiraceae</taxon>
        <taxon>Vescimonas</taxon>
    </lineage>
</organism>
<gene>
    <name evidence="10" type="ORF">MM35RIKEN_10280</name>
</gene>
<evidence type="ECO:0000313" key="10">
    <source>
        <dbReference type="EMBL" id="BCK78836.1"/>
    </source>
</evidence>
<evidence type="ECO:0000256" key="4">
    <source>
        <dbReference type="ARBA" id="ARBA00022475"/>
    </source>
</evidence>
<comment type="function">
    <text evidence="8">Probably a riboflavin-binding protein that interacts with the energy-coupling factor (ECF) ABC-transporter complex.</text>
</comment>
<keyword evidence="4 8" id="KW-1003">Cell membrane</keyword>
<comment type="subcellular location">
    <subcellularLocation>
        <location evidence="1">Cell membrane</location>
        <topology evidence="1">Multi-pass membrane protein</topology>
    </subcellularLocation>
</comment>
<dbReference type="PIRSF" id="PIRSF037778">
    <property type="entry name" value="UCP037778_transp_RibU"/>
    <property type="match status" value="1"/>
</dbReference>
<dbReference type="PANTHER" id="PTHR38438:SF1">
    <property type="entry name" value="RIBOFLAVIN TRANSPORTER RIBU"/>
    <property type="match status" value="1"/>
</dbReference>
<feature type="transmembrane region" description="Helical" evidence="9">
    <location>
        <begin position="164"/>
        <end position="192"/>
    </location>
</feature>
<dbReference type="Gene3D" id="1.10.1760.20">
    <property type="match status" value="1"/>
</dbReference>
<dbReference type="GO" id="GO:0032217">
    <property type="term" value="F:riboflavin transmembrane transporter activity"/>
    <property type="evidence" value="ECO:0007669"/>
    <property type="project" value="UniProtKB-UniRule"/>
</dbReference>
<protein>
    <recommendedName>
        <fullName evidence="8">Riboflavin transporter</fullName>
    </recommendedName>
</protein>
<dbReference type="RefSeq" id="WP_212819834.1">
    <property type="nucleotide sequence ID" value="NZ_AP023415.1"/>
</dbReference>
<sequence length="201" mass="21516">MTQQQKTHRLAVSAMLTAVAAVLQFLEFSIPLVPSFIKLDFSDLPALLGTFSLGPVYGVAIQLVKNLLHLPFGSSAGVGELSNFILGAVFVFVAGAIYKHSKSRKSALVGSVAGAAAMALISIITNYFIVYPAYVVLYNLPLDAIVGMYEAILGGVSHVPTENALFNCLLVFNIPFTLAKGLLDTALCFLIYKPLSPLLHR</sequence>
<evidence type="ECO:0000313" key="11">
    <source>
        <dbReference type="Proteomes" id="UP000681343"/>
    </source>
</evidence>
<dbReference type="AlphaFoldDB" id="A0A810PYS6"/>
<dbReference type="Proteomes" id="UP000681343">
    <property type="component" value="Chromosome"/>
</dbReference>
<feature type="transmembrane region" description="Helical" evidence="9">
    <location>
        <begin position="44"/>
        <end position="61"/>
    </location>
</feature>
<feature type="transmembrane region" description="Helical" evidence="9">
    <location>
        <begin position="107"/>
        <end position="130"/>
    </location>
</feature>
<name>A0A810PYS6_9FIRM</name>
<feature type="transmembrane region" description="Helical" evidence="9">
    <location>
        <begin position="81"/>
        <end position="98"/>
    </location>
</feature>